<organism evidence="1 2">
    <name type="scientific">Arabis nemorensis</name>
    <dbReference type="NCBI Taxonomy" id="586526"/>
    <lineage>
        <taxon>Eukaryota</taxon>
        <taxon>Viridiplantae</taxon>
        <taxon>Streptophyta</taxon>
        <taxon>Embryophyta</taxon>
        <taxon>Tracheophyta</taxon>
        <taxon>Spermatophyta</taxon>
        <taxon>Magnoliopsida</taxon>
        <taxon>eudicotyledons</taxon>
        <taxon>Gunneridae</taxon>
        <taxon>Pentapetalae</taxon>
        <taxon>rosids</taxon>
        <taxon>malvids</taxon>
        <taxon>Brassicales</taxon>
        <taxon>Brassicaceae</taxon>
        <taxon>Arabideae</taxon>
        <taxon>Arabis</taxon>
    </lineage>
</organism>
<dbReference type="AlphaFoldDB" id="A0A565BFB7"/>
<keyword evidence="2" id="KW-1185">Reference proteome</keyword>
<gene>
    <name evidence="1" type="ORF">ANE_LOCUS9991</name>
</gene>
<comment type="caution">
    <text evidence="1">The sequence shown here is derived from an EMBL/GenBank/DDBJ whole genome shotgun (WGS) entry which is preliminary data.</text>
</comment>
<name>A0A565BFB7_9BRAS</name>
<sequence>MVVFHSSNGLVVDWQYDSFANPEFASFRGVFWAFSQYIEGFKHCKPLIVLDTKDLNGKYPMKLMIASGVDAEDYYFPLAFADTKELSVDSWRWFLTGIREKATQRKDLCLISSPHPD</sequence>
<evidence type="ECO:0000313" key="1">
    <source>
        <dbReference type="EMBL" id="VVA99546.1"/>
    </source>
</evidence>
<evidence type="ECO:0008006" key="3">
    <source>
        <dbReference type="Google" id="ProtNLM"/>
    </source>
</evidence>
<protein>
    <recommendedName>
        <fullName evidence="3">MULE transposase domain-containing protein</fullName>
    </recommendedName>
</protein>
<reference evidence="1" key="1">
    <citation type="submission" date="2019-07" db="EMBL/GenBank/DDBJ databases">
        <authorList>
            <person name="Dittberner H."/>
        </authorList>
    </citation>
    <scope>NUCLEOTIDE SEQUENCE [LARGE SCALE GENOMIC DNA]</scope>
</reference>
<evidence type="ECO:0000313" key="2">
    <source>
        <dbReference type="Proteomes" id="UP000489600"/>
    </source>
</evidence>
<dbReference type="EMBL" id="CABITT030000003">
    <property type="protein sequence ID" value="VVA99546.1"/>
    <property type="molecule type" value="Genomic_DNA"/>
</dbReference>
<accession>A0A565BFB7</accession>
<dbReference type="OrthoDB" id="683469at2759"/>
<dbReference type="PANTHER" id="PTHR31973:SF195">
    <property type="entry name" value="MUDR FAMILY TRANSPOSASE"/>
    <property type="match status" value="1"/>
</dbReference>
<dbReference type="Proteomes" id="UP000489600">
    <property type="component" value="Unassembled WGS sequence"/>
</dbReference>
<proteinExistence type="predicted"/>
<dbReference type="PANTHER" id="PTHR31973">
    <property type="entry name" value="POLYPROTEIN, PUTATIVE-RELATED"/>
    <property type="match status" value="1"/>
</dbReference>